<dbReference type="Gene3D" id="1.10.10.10">
    <property type="entry name" value="Winged helix-like DNA-binding domain superfamily/Winged helix DNA-binding domain"/>
    <property type="match status" value="1"/>
</dbReference>
<dbReference type="PROSITE" id="PS50043">
    <property type="entry name" value="HTH_LUXR_2"/>
    <property type="match status" value="1"/>
</dbReference>
<dbReference type="SUPFAM" id="SSF46894">
    <property type="entry name" value="C-terminal effector domain of the bipartite response regulators"/>
    <property type="match status" value="1"/>
</dbReference>
<evidence type="ECO:0000256" key="3">
    <source>
        <dbReference type="ARBA" id="ARBA00023163"/>
    </source>
</evidence>
<feature type="domain" description="HTH luxR-type" evidence="5">
    <location>
        <begin position="311"/>
        <end position="376"/>
    </location>
</feature>
<keyword evidence="3" id="KW-0804">Transcription</keyword>
<dbReference type="Gene3D" id="3.30.450.40">
    <property type="match status" value="1"/>
</dbReference>
<feature type="transmembrane region" description="Helical" evidence="4">
    <location>
        <begin position="115"/>
        <end position="133"/>
    </location>
</feature>
<name>A0ABT4Q1Z7_9BACL</name>
<dbReference type="EMBL" id="JAQAGZ010000001">
    <property type="protein sequence ID" value="MCZ8510909.1"/>
    <property type="molecule type" value="Genomic_DNA"/>
</dbReference>
<dbReference type="Pfam" id="PF01590">
    <property type="entry name" value="GAF"/>
    <property type="match status" value="1"/>
</dbReference>
<keyword evidence="4" id="KW-0812">Transmembrane</keyword>
<evidence type="ECO:0000313" key="7">
    <source>
        <dbReference type="Proteomes" id="UP001527882"/>
    </source>
</evidence>
<keyword evidence="1" id="KW-0805">Transcription regulation</keyword>
<proteinExistence type="predicted"/>
<keyword evidence="4" id="KW-1133">Transmembrane helix</keyword>
<protein>
    <submittedName>
        <fullName evidence="6">LuxR C-terminal-related transcriptional regulator</fullName>
    </submittedName>
</protein>
<dbReference type="CDD" id="cd06170">
    <property type="entry name" value="LuxR_C_like"/>
    <property type="match status" value="1"/>
</dbReference>
<dbReference type="RefSeq" id="WP_269879283.1">
    <property type="nucleotide sequence ID" value="NZ_JAQAGZ010000001.1"/>
</dbReference>
<dbReference type="InterPro" id="IPR036388">
    <property type="entry name" value="WH-like_DNA-bd_sf"/>
</dbReference>
<comment type="caution">
    <text evidence="6">The sequence shown here is derived from an EMBL/GenBank/DDBJ whole genome shotgun (WGS) entry which is preliminary data.</text>
</comment>
<keyword evidence="2" id="KW-0238">DNA-binding</keyword>
<dbReference type="InterPro" id="IPR029016">
    <property type="entry name" value="GAF-like_dom_sf"/>
</dbReference>
<evidence type="ECO:0000259" key="5">
    <source>
        <dbReference type="PROSITE" id="PS50043"/>
    </source>
</evidence>
<dbReference type="Pfam" id="PF00196">
    <property type="entry name" value="GerE"/>
    <property type="match status" value="1"/>
</dbReference>
<keyword evidence="4" id="KW-0472">Membrane</keyword>
<dbReference type="InterPro" id="IPR016032">
    <property type="entry name" value="Sig_transdc_resp-reg_C-effctor"/>
</dbReference>
<sequence>MTQPFHPYEEITFQEFVLFTKTHSKQLEANLNIYLNLEPSISEADRKFTDMLLHSFFRLLTHSNIESIDEDYASYLDTWLQSQLSILNRNSFNLFQLIFEKSLIALMIQIRHNRMITILMFVLSMFTYLVHSYNNWVNEDITGTTKKNLHENRKLKRLQLLDKLNKLLIRSSGVQDLAYIFKKCEEYFHYKRCVFYAYVPWSNQFYGVIGAELPKVQSMKGQFTEQNSVFSSKKPIYLKNPKNYVKEEHIKLFNLSSVIFIPITHQNQLFGWITFDQLGEEFDCSKDELDLLEQVGKRLGLFFSRKVEEVAKTSELHLTERESMILGLLADGYDNKKIGGLLFLSEHTVRDYVSILMTKLKAKNRTQVVASAFRLGLLN</sequence>
<dbReference type="SMART" id="SM00421">
    <property type="entry name" value="HTH_LUXR"/>
    <property type="match status" value="1"/>
</dbReference>
<evidence type="ECO:0000256" key="4">
    <source>
        <dbReference type="SAM" id="Phobius"/>
    </source>
</evidence>
<organism evidence="6 7">
    <name type="scientific">Paenibacillus gyeongsangnamensis</name>
    <dbReference type="NCBI Taxonomy" id="3388067"/>
    <lineage>
        <taxon>Bacteria</taxon>
        <taxon>Bacillati</taxon>
        <taxon>Bacillota</taxon>
        <taxon>Bacilli</taxon>
        <taxon>Bacillales</taxon>
        <taxon>Paenibacillaceae</taxon>
        <taxon>Paenibacillus</taxon>
    </lineage>
</organism>
<dbReference type="SUPFAM" id="SSF55781">
    <property type="entry name" value="GAF domain-like"/>
    <property type="match status" value="1"/>
</dbReference>
<dbReference type="PRINTS" id="PR00038">
    <property type="entry name" value="HTHLUXR"/>
</dbReference>
<keyword evidence="7" id="KW-1185">Reference proteome</keyword>
<dbReference type="InterPro" id="IPR000792">
    <property type="entry name" value="Tscrpt_reg_LuxR_C"/>
</dbReference>
<gene>
    <name evidence="6" type="ORF">O9H85_00345</name>
</gene>
<evidence type="ECO:0000256" key="2">
    <source>
        <dbReference type="ARBA" id="ARBA00023125"/>
    </source>
</evidence>
<evidence type="ECO:0000313" key="6">
    <source>
        <dbReference type="EMBL" id="MCZ8510909.1"/>
    </source>
</evidence>
<dbReference type="Proteomes" id="UP001527882">
    <property type="component" value="Unassembled WGS sequence"/>
</dbReference>
<dbReference type="PANTHER" id="PTHR44688">
    <property type="entry name" value="DNA-BINDING TRANSCRIPTIONAL ACTIVATOR DEVR_DOSR"/>
    <property type="match status" value="1"/>
</dbReference>
<reference evidence="6 7" key="1">
    <citation type="submission" date="2022-12" db="EMBL/GenBank/DDBJ databases">
        <title>Draft genome sequence of Paenibacillus sp. dW9.</title>
        <authorList>
            <person name="Choi E.-W."/>
            <person name="Kim D.-U."/>
        </authorList>
    </citation>
    <scope>NUCLEOTIDE SEQUENCE [LARGE SCALE GENOMIC DNA]</scope>
    <source>
        <strain evidence="7">dW9</strain>
    </source>
</reference>
<dbReference type="InterPro" id="IPR003018">
    <property type="entry name" value="GAF"/>
</dbReference>
<dbReference type="PANTHER" id="PTHR44688:SF16">
    <property type="entry name" value="DNA-BINDING TRANSCRIPTIONAL ACTIVATOR DEVR_DOSR"/>
    <property type="match status" value="1"/>
</dbReference>
<accession>A0ABT4Q1Z7</accession>
<evidence type="ECO:0000256" key="1">
    <source>
        <dbReference type="ARBA" id="ARBA00023015"/>
    </source>
</evidence>